<name>A0A250XS70_9CHLO</name>
<dbReference type="CDD" id="cd02947">
    <property type="entry name" value="TRX_family"/>
    <property type="match status" value="1"/>
</dbReference>
<accession>A0A250XS70</accession>
<dbReference type="InterPro" id="IPR044192">
    <property type="entry name" value="CDSP32"/>
</dbReference>
<dbReference type="STRING" id="1157962.A0A250XS70"/>
<dbReference type="InterPro" id="IPR013766">
    <property type="entry name" value="Thioredoxin_domain"/>
</dbReference>
<dbReference type="OrthoDB" id="10263751at2759"/>
<organism evidence="2 3">
    <name type="scientific">Chlamydomonas eustigma</name>
    <dbReference type="NCBI Taxonomy" id="1157962"/>
    <lineage>
        <taxon>Eukaryota</taxon>
        <taxon>Viridiplantae</taxon>
        <taxon>Chlorophyta</taxon>
        <taxon>core chlorophytes</taxon>
        <taxon>Chlorophyceae</taxon>
        <taxon>CS clade</taxon>
        <taxon>Chlamydomonadales</taxon>
        <taxon>Chlamydomonadaceae</taxon>
        <taxon>Chlamydomonas</taxon>
    </lineage>
</organism>
<dbReference type="Pfam" id="PF00085">
    <property type="entry name" value="Thioredoxin"/>
    <property type="match status" value="1"/>
</dbReference>
<gene>
    <name evidence="2" type="ORF">CEUSTIGMA_g13204.t1</name>
</gene>
<evidence type="ECO:0000313" key="2">
    <source>
        <dbReference type="EMBL" id="GAX85789.1"/>
    </source>
</evidence>
<dbReference type="EMBL" id="BEGY01000192">
    <property type="protein sequence ID" value="GAX85789.1"/>
    <property type="molecule type" value="Genomic_DNA"/>
</dbReference>
<dbReference type="SUPFAM" id="SSF52833">
    <property type="entry name" value="Thioredoxin-like"/>
    <property type="match status" value="2"/>
</dbReference>
<protein>
    <recommendedName>
        <fullName evidence="1">Thioredoxin domain-containing protein</fullName>
    </recommendedName>
</protein>
<sequence length="347" mass="39057">MSYVSCNTRFFCRGPTSVRASRPQKSGSVILNAGRVETAEEALARRQRETERYEERVRLVHNVQGWEEELKKAGDNLVVIEVQSETVCQTGMEGDRDDEKEAKRDQWGRITKDVHTESLDQCVRIKHTFQRIARDCSDSVFLEHVVDEEPEPESAQLLEHLSIDVLPTLQFWKHGKKIFEHKGAQNMDADMAEGVLYYDGAMAEGQKAGSYVKEIKNLDDATQFTQAGDELILQVLVLAKTTSTPCMHMYPAVVALAQNFKGFASFARLIVDSGEEAQAAASALRVAECPSFIMFRSGKEVARYNGQSRTELISKILEIQQNADISPPPRPGTATKMVRQKQVRRVY</sequence>
<reference evidence="2 3" key="1">
    <citation type="submission" date="2017-08" db="EMBL/GenBank/DDBJ databases">
        <title>Acidophilic green algal genome provides insights into adaptation to an acidic environment.</title>
        <authorList>
            <person name="Hirooka S."/>
            <person name="Hirose Y."/>
            <person name="Kanesaki Y."/>
            <person name="Higuchi S."/>
            <person name="Fujiwara T."/>
            <person name="Onuma R."/>
            <person name="Era A."/>
            <person name="Ohbayashi R."/>
            <person name="Uzuka A."/>
            <person name="Nozaki H."/>
            <person name="Yoshikawa H."/>
            <person name="Miyagishima S.Y."/>
        </authorList>
    </citation>
    <scope>NUCLEOTIDE SEQUENCE [LARGE SCALE GENOMIC DNA]</scope>
    <source>
        <strain evidence="2 3">NIES-2499</strain>
    </source>
</reference>
<dbReference type="Proteomes" id="UP000232323">
    <property type="component" value="Unassembled WGS sequence"/>
</dbReference>
<dbReference type="PANTHER" id="PTHR47578:SF1">
    <property type="entry name" value="THIOREDOXIN-LIKE PROTEIN CDSP32, CHLOROPLASTIC"/>
    <property type="match status" value="1"/>
</dbReference>
<dbReference type="Gene3D" id="3.40.30.10">
    <property type="entry name" value="Glutaredoxin"/>
    <property type="match status" value="2"/>
</dbReference>
<evidence type="ECO:0000313" key="3">
    <source>
        <dbReference type="Proteomes" id="UP000232323"/>
    </source>
</evidence>
<evidence type="ECO:0000259" key="1">
    <source>
        <dbReference type="Pfam" id="PF00085"/>
    </source>
</evidence>
<dbReference type="PANTHER" id="PTHR47578">
    <property type="entry name" value="THIOREDOXIN-LIKE PROTEIN CDSP32, CHLOROPLASTIC"/>
    <property type="match status" value="1"/>
</dbReference>
<keyword evidence="3" id="KW-1185">Reference proteome</keyword>
<proteinExistence type="predicted"/>
<dbReference type="InterPro" id="IPR036249">
    <property type="entry name" value="Thioredoxin-like_sf"/>
</dbReference>
<feature type="domain" description="Thioredoxin" evidence="1">
    <location>
        <begin position="243"/>
        <end position="316"/>
    </location>
</feature>
<dbReference type="GO" id="GO:0016671">
    <property type="term" value="F:oxidoreductase activity, acting on a sulfur group of donors, disulfide as acceptor"/>
    <property type="evidence" value="ECO:0007669"/>
    <property type="project" value="InterPro"/>
</dbReference>
<comment type="caution">
    <text evidence="2">The sequence shown here is derived from an EMBL/GenBank/DDBJ whole genome shotgun (WGS) entry which is preliminary data.</text>
</comment>
<dbReference type="AlphaFoldDB" id="A0A250XS70"/>